<dbReference type="InterPro" id="IPR033889">
    <property type="entry name" value="LanC"/>
</dbReference>
<accession>A0A8J3NIC1</accession>
<reference evidence="2 3" key="1">
    <citation type="submission" date="2021-01" db="EMBL/GenBank/DDBJ databases">
        <title>Whole genome shotgun sequence of Catellatospora bangladeshensis NBRC 107357.</title>
        <authorList>
            <person name="Komaki H."/>
            <person name="Tamura T."/>
        </authorList>
    </citation>
    <scope>NUCLEOTIDE SEQUENCE [LARGE SCALE GENOMIC DNA]</scope>
    <source>
        <strain evidence="2 3">NBRC 107357</strain>
    </source>
</reference>
<sequence>MSDVLPPTDDPEPGWSQSLATGAPGIALLHVELARCGLCEWSTVQHWAAATMRHEVSTHPSASLFRGAPAVAFALHAAERKAYAPALDVLDGQIRQIVQQRLATAHDRIDGQRPPALAEFDLISGLTGLGVYMLRRDRDHATLRGVLKYLVRLTDPLLSPDGLVPGWWTAHGPQDMPSPDWVGGHGNFGMAHGIAGPLALLSSAMRRGTTVAGQPEAIERVCSWLNTWRRGTAAQPWWPETISLGELRSGTSHARHPHRPSWCYGTPGIARAMQLAGLALADEHRRRSAEDALAAAIGDGLQLNRVTDASLCHGWAGLALTVWRVAADSHDPHRLTDRMPYLIGRLDRHLRDHPVRGHGLLEGAEGIHLAQHSITRTHLPLSRWDACLLLDG</sequence>
<evidence type="ECO:0000313" key="3">
    <source>
        <dbReference type="Proteomes" id="UP000601223"/>
    </source>
</evidence>
<keyword evidence="1" id="KW-0862">Zinc</keyword>
<dbReference type="EMBL" id="BONF01000010">
    <property type="protein sequence ID" value="GIF80698.1"/>
    <property type="molecule type" value="Genomic_DNA"/>
</dbReference>
<name>A0A8J3NIC1_9ACTN</name>
<feature type="binding site" evidence="1">
    <location>
        <position position="312"/>
    </location>
    <ligand>
        <name>Zn(2+)</name>
        <dbReference type="ChEBI" id="CHEBI:29105"/>
    </ligand>
</feature>
<evidence type="ECO:0008006" key="4">
    <source>
        <dbReference type="Google" id="ProtNLM"/>
    </source>
</evidence>
<dbReference type="CDD" id="cd04793">
    <property type="entry name" value="LanC"/>
    <property type="match status" value="1"/>
</dbReference>
<dbReference type="PRINTS" id="PR01950">
    <property type="entry name" value="LANCSUPER"/>
</dbReference>
<organism evidence="2 3">
    <name type="scientific">Catellatospora bangladeshensis</name>
    <dbReference type="NCBI Taxonomy" id="310355"/>
    <lineage>
        <taxon>Bacteria</taxon>
        <taxon>Bacillati</taxon>
        <taxon>Actinomycetota</taxon>
        <taxon>Actinomycetes</taxon>
        <taxon>Micromonosporales</taxon>
        <taxon>Micromonosporaceae</taxon>
        <taxon>Catellatospora</taxon>
    </lineage>
</organism>
<dbReference type="Gene3D" id="1.50.10.20">
    <property type="match status" value="1"/>
</dbReference>
<proteinExistence type="predicted"/>
<dbReference type="PRINTS" id="PR01955">
    <property type="entry name" value="LANCFRANKIA"/>
</dbReference>
<dbReference type="GO" id="GO:0031179">
    <property type="term" value="P:peptide modification"/>
    <property type="evidence" value="ECO:0007669"/>
    <property type="project" value="InterPro"/>
</dbReference>
<evidence type="ECO:0000256" key="1">
    <source>
        <dbReference type="PIRSR" id="PIRSR607822-1"/>
    </source>
</evidence>
<dbReference type="Proteomes" id="UP000601223">
    <property type="component" value="Unassembled WGS sequence"/>
</dbReference>
<comment type="caution">
    <text evidence="2">The sequence shown here is derived from an EMBL/GenBank/DDBJ whole genome shotgun (WGS) entry which is preliminary data.</text>
</comment>
<evidence type="ECO:0000313" key="2">
    <source>
        <dbReference type="EMBL" id="GIF80698.1"/>
    </source>
</evidence>
<dbReference type="SMART" id="SM01260">
    <property type="entry name" value="LANC_like"/>
    <property type="match status" value="1"/>
</dbReference>
<dbReference type="SUPFAM" id="SSF158745">
    <property type="entry name" value="LanC-like"/>
    <property type="match status" value="1"/>
</dbReference>
<keyword evidence="3" id="KW-1185">Reference proteome</keyword>
<feature type="binding site" evidence="1">
    <location>
        <position position="263"/>
    </location>
    <ligand>
        <name>Zn(2+)</name>
        <dbReference type="ChEBI" id="CHEBI:29105"/>
    </ligand>
</feature>
<dbReference type="RefSeq" id="WP_203744547.1">
    <property type="nucleotide sequence ID" value="NZ_BONF01000010.1"/>
</dbReference>
<protein>
    <recommendedName>
        <fullName evidence="4">Lanthionine synthetase</fullName>
    </recommendedName>
</protein>
<keyword evidence="1" id="KW-0479">Metal-binding</keyword>
<dbReference type="AlphaFoldDB" id="A0A8J3NIC1"/>
<gene>
    <name evidence="2" type="ORF">Cba03nite_20470</name>
</gene>
<dbReference type="GO" id="GO:0046872">
    <property type="term" value="F:metal ion binding"/>
    <property type="evidence" value="ECO:0007669"/>
    <property type="project" value="UniProtKB-KW"/>
</dbReference>
<dbReference type="InterPro" id="IPR007822">
    <property type="entry name" value="LANC-like"/>
</dbReference>
<dbReference type="Pfam" id="PF05147">
    <property type="entry name" value="LANC_like"/>
    <property type="match status" value="1"/>
</dbReference>
<feature type="binding site" evidence="1">
    <location>
        <position position="313"/>
    </location>
    <ligand>
        <name>Zn(2+)</name>
        <dbReference type="ChEBI" id="CHEBI:29105"/>
    </ligand>
</feature>